<name>Q1Q6Y4_KUEST</name>
<keyword evidence="1" id="KW-1133">Transmembrane helix</keyword>
<evidence type="ECO:0000256" key="1">
    <source>
        <dbReference type="SAM" id="Phobius"/>
    </source>
</evidence>
<gene>
    <name evidence="2" type="ORF">kuste2589</name>
</gene>
<dbReference type="EMBL" id="CT573071">
    <property type="protein sequence ID" value="CAJ73337.1"/>
    <property type="molecule type" value="Genomic_DNA"/>
</dbReference>
<proteinExistence type="predicted"/>
<keyword evidence="1" id="KW-0472">Membrane</keyword>
<keyword evidence="1" id="KW-0812">Transmembrane</keyword>
<protein>
    <submittedName>
        <fullName evidence="2">Uncharacterized protein</fullName>
    </submittedName>
</protein>
<reference evidence="2" key="2">
    <citation type="submission" date="2006-01" db="EMBL/GenBank/DDBJ databases">
        <authorList>
            <person name="Genoscope"/>
        </authorList>
    </citation>
    <scope>NUCLEOTIDE SEQUENCE</scope>
</reference>
<feature type="transmembrane region" description="Helical" evidence="1">
    <location>
        <begin position="44"/>
        <end position="66"/>
    </location>
</feature>
<accession>Q1Q6Y4</accession>
<reference evidence="2" key="1">
    <citation type="journal article" date="2006" name="Nature">
        <title>Deciphering the evolution and metabolism of an anammox bacterium from a community genome.</title>
        <authorList>
            <person name="Strous M."/>
            <person name="Pelletier E."/>
            <person name="Mangenot S."/>
            <person name="Rattei T."/>
            <person name="Lehner A."/>
            <person name="Taylor M.W."/>
            <person name="Horn M."/>
            <person name="Daims H."/>
            <person name="Bartol-Mavel D."/>
            <person name="Wincker P."/>
            <person name="Barbe V."/>
            <person name="Fonknechten N."/>
            <person name="Vallenet D."/>
            <person name="Segurens B."/>
            <person name="Schenowitz-Truong C."/>
            <person name="Medigue C."/>
            <person name="Collingro A."/>
            <person name="Snel B."/>
            <person name="Dutilh B.E."/>
            <person name="OpDenCamp H.J.M."/>
            <person name="vanDerDrift C."/>
            <person name="Cirpus I."/>
            <person name="vanDePas-Schoonen K.T."/>
            <person name="Harhangi H.R."/>
            <person name="vanNiftrik L."/>
            <person name="Schmid M."/>
            <person name="Keltjens J."/>
            <person name="vanDeVossenberg J."/>
            <person name="Kartal B."/>
            <person name="Meier H."/>
            <person name="Frishman D."/>
            <person name="Huynen M.A."/>
            <person name="Mewes H."/>
            <person name="Weissenbach J."/>
            <person name="Jetten M.S.M."/>
            <person name="Wagner M."/>
            <person name="LePaslier D."/>
        </authorList>
    </citation>
    <scope>NUCLEOTIDE SEQUENCE</scope>
</reference>
<evidence type="ECO:0000313" key="2">
    <source>
        <dbReference type="EMBL" id="CAJ73337.1"/>
    </source>
</evidence>
<organism evidence="2">
    <name type="scientific">Kuenenia stuttgartiensis</name>
    <dbReference type="NCBI Taxonomy" id="174633"/>
    <lineage>
        <taxon>Bacteria</taxon>
        <taxon>Pseudomonadati</taxon>
        <taxon>Planctomycetota</taxon>
        <taxon>Candidatus Brocadiia</taxon>
        <taxon>Candidatus Brocadiales</taxon>
        <taxon>Candidatus Brocadiaceae</taxon>
        <taxon>Candidatus Kuenenia</taxon>
    </lineage>
</organism>
<sequence length="95" mass="11257">MILSLFRYCVDEIFSNNHAYQHTIHFVALHTITQILHKNAFPKLFILSLPSLYVVLFFMMILHYFAGYTLYKAYGSFLRISAGVPAKYWRIIFLF</sequence>
<dbReference type="AlphaFoldDB" id="Q1Q6Y4"/>